<evidence type="ECO:0000256" key="1">
    <source>
        <dbReference type="SAM" id="MobiDB-lite"/>
    </source>
</evidence>
<protein>
    <recommendedName>
        <fullName evidence="4">DUF4352 domain-containing protein</fullName>
    </recommendedName>
</protein>
<feature type="compositionally biased region" description="Low complexity" evidence="1">
    <location>
        <begin position="34"/>
        <end position="44"/>
    </location>
</feature>
<evidence type="ECO:0000313" key="3">
    <source>
        <dbReference type="Proteomes" id="UP001482186"/>
    </source>
</evidence>
<organism evidence="2 3">
    <name type="scientific">Coprococcus ammoniilyticus</name>
    <dbReference type="NCBI Taxonomy" id="2981785"/>
    <lineage>
        <taxon>Bacteria</taxon>
        <taxon>Bacillati</taxon>
        <taxon>Bacillota</taxon>
        <taxon>Clostridia</taxon>
        <taxon>Lachnospirales</taxon>
        <taxon>Lachnospiraceae</taxon>
        <taxon>Coprococcus</taxon>
    </lineage>
</organism>
<feature type="region of interest" description="Disordered" evidence="1">
    <location>
        <begin position="34"/>
        <end position="57"/>
    </location>
</feature>
<dbReference type="Proteomes" id="UP001482186">
    <property type="component" value="Unassembled WGS sequence"/>
</dbReference>
<evidence type="ECO:0000313" key="2">
    <source>
        <dbReference type="EMBL" id="MEQ2452748.1"/>
    </source>
</evidence>
<comment type="caution">
    <text evidence="2">The sequence shown here is derived from an EMBL/GenBank/DDBJ whole genome shotgun (WGS) entry which is preliminary data.</text>
</comment>
<dbReference type="RefSeq" id="WP_118674772.1">
    <property type="nucleotide sequence ID" value="NZ_JAOQJS010000005.1"/>
</dbReference>
<evidence type="ECO:0008006" key="4">
    <source>
        <dbReference type="Google" id="ProtNLM"/>
    </source>
</evidence>
<accession>A0ABV1EDT8</accession>
<reference evidence="2 3" key="1">
    <citation type="submission" date="2024-04" db="EMBL/GenBank/DDBJ databases">
        <title>Human intestinal bacterial collection.</title>
        <authorList>
            <person name="Pauvert C."/>
            <person name="Hitch T.C.A."/>
            <person name="Clavel T."/>
        </authorList>
    </citation>
    <scope>NUCLEOTIDE SEQUENCE [LARGE SCALE GENOMIC DNA]</scope>
    <source>
        <strain evidence="2 3">CLA-AA-H141</strain>
    </source>
</reference>
<sequence>MKKKLVVVILVIICIAGIVFAGFYRRKHKDVMQEETSSQENSESVEAEEQKRQQQIQKDVASAEQKHIFTMEDGKQSFGGFGFEVKKLKLYDSPADFEAGEDYRKDYSDPDIKLEDESMIVYAEIEVTNESDSKQAYYPNELIAAPVNADGYSYDPDLGFEDGDPDPIKGSFSEVFYANPAEHPVDAKNPTAPKLQPGESALVKVGIQCVSYGEDGSVKPSELFDPCTWYLGIPGADITMGAAFNVNKDTKHIFIRIDS</sequence>
<keyword evidence="3" id="KW-1185">Reference proteome</keyword>
<gene>
    <name evidence="2" type="ORF">AAAT04_01615</name>
</gene>
<dbReference type="EMBL" id="JBBNFM010000001">
    <property type="protein sequence ID" value="MEQ2452748.1"/>
    <property type="molecule type" value="Genomic_DNA"/>
</dbReference>
<name>A0ABV1EDT8_9FIRM</name>
<proteinExistence type="predicted"/>